<name>A0AAD5Q767_PYTIN</name>
<accession>A0AAD5Q767</accession>
<evidence type="ECO:0000313" key="2">
    <source>
        <dbReference type="EMBL" id="KAJ0401464.1"/>
    </source>
</evidence>
<feature type="region of interest" description="Disordered" evidence="1">
    <location>
        <begin position="1"/>
        <end position="101"/>
    </location>
</feature>
<dbReference type="Proteomes" id="UP001209570">
    <property type="component" value="Unassembled WGS sequence"/>
</dbReference>
<reference evidence="2" key="1">
    <citation type="submission" date="2021-12" db="EMBL/GenBank/DDBJ databases">
        <title>Prjna785345.</title>
        <authorList>
            <person name="Rujirawat T."/>
            <person name="Krajaejun T."/>
        </authorList>
    </citation>
    <scope>NUCLEOTIDE SEQUENCE</scope>
    <source>
        <strain evidence="2">Pi057C3</strain>
    </source>
</reference>
<keyword evidence="3" id="KW-1185">Reference proteome</keyword>
<gene>
    <name evidence="2" type="ORF">P43SY_000069</name>
</gene>
<evidence type="ECO:0000313" key="3">
    <source>
        <dbReference type="Proteomes" id="UP001209570"/>
    </source>
</evidence>
<feature type="compositionally biased region" description="Acidic residues" evidence="1">
    <location>
        <begin position="90"/>
        <end position="101"/>
    </location>
</feature>
<sequence length="101" mass="10989">MFNGALSSCPSSPASSSSDDEDVDEIPSFSQSDHGSERTYDVGMGGDDDDDDVTPRRSRHGARRRDVDEEDDDHDHLMGSGSELLRNSAFDDDMGTEDGDM</sequence>
<dbReference type="EMBL" id="JAKCXM010000127">
    <property type="protein sequence ID" value="KAJ0401464.1"/>
    <property type="molecule type" value="Genomic_DNA"/>
</dbReference>
<protein>
    <submittedName>
        <fullName evidence="2">Uncharacterized protein</fullName>
    </submittedName>
</protein>
<feature type="compositionally biased region" description="Low complexity" evidence="1">
    <location>
        <begin position="7"/>
        <end position="17"/>
    </location>
</feature>
<organism evidence="2 3">
    <name type="scientific">Pythium insidiosum</name>
    <name type="common">Pythiosis disease agent</name>
    <dbReference type="NCBI Taxonomy" id="114742"/>
    <lineage>
        <taxon>Eukaryota</taxon>
        <taxon>Sar</taxon>
        <taxon>Stramenopiles</taxon>
        <taxon>Oomycota</taxon>
        <taxon>Peronosporomycetes</taxon>
        <taxon>Pythiales</taxon>
        <taxon>Pythiaceae</taxon>
        <taxon>Pythium</taxon>
    </lineage>
</organism>
<dbReference type="AlphaFoldDB" id="A0AAD5Q767"/>
<comment type="caution">
    <text evidence="2">The sequence shown here is derived from an EMBL/GenBank/DDBJ whole genome shotgun (WGS) entry which is preliminary data.</text>
</comment>
<proteinExistence type="predicted"/>
<evidence type="ECO:0000256" key="1">
    <source>
        <dbReference type="SAM" id="MobiDB-lite"/>
    </source>
</evidence>